<feature type="region of interest" description="Disordered" evidence="1">
    <location>
        <begin position="43"/>
        <end position="69"/>
    </location>
</feature>
<sequence length="862" mass="97826">MSKENSNQELTVPLVSSMSGRPKPPKPRTVLEMMPSETIGDYALAEANYSKPHEPQNHESYWPDKSAESQQEKLNEADTCRKYVTPKLVEAGWDNTPHQIREQHQLTDGRITVRGDKTSRGEQYRADYLLRYNRDFPIAVVEAKPESAPVGKGMQQAKTYAEILGLKFAYATNGHEILEFDFLTGIEQVVSDYPTPEELITRLGSGEGLDTEATDRLLSAYHHAPGGFSPRYYQQIAINRTVLSILQGKKRNLITMATGTGKTIVAFQICWKLWNSKWNSSGEYRKPRILFLADRNVLVDDPKDKTFTPFGDARHKIEGGKITKSREMYFAIYQSIAKDKNRPGLYREFSPDFFDLIIVDECHRGSARDDSNWREILEYFEPAYQVGMTATPLREDNRDTYRYFENPLYTYSLAQGIEDGFLAPYRVHRVITQVDATGWRPTKGELDRYGREIPDEEYGTKDFERKVVLKARTETIAKHITDFLKRTDRFAKTIVFCVDQSHADDMRRALNNLNSDLVKKYQDYVARVTSDEKKIGKGHLSRFQELETTTPVILTTSQLLTTGVDAPTCKNVILVRVVNSMSEFKQIIGRGTRLREDYDKLWFSILDYTGSATQNFADPTFDGFPDIEEDTIIDDEGNELPQDGDDVPDGSGDDTLPDGGDTGSGGEISESEPARYYVDGGMVDISTHVVYEFDASGKQLKVVQFTDYTAESVRTLFSSPDELRDSWADPVKREDIIATLSAKGIDFLHVSEEVGKPDADPFDLLCHLAFDAPLRTRRERAEYLRKQNPDFFDKYGPQAREVLEALLSKYREHGPTQFNLAEVVDVPPISDFGNLIEIAGRFGGPREMKSAVDQMQSLLYHS</sequence>
<dbReference type="Pfam" id="PF04851">
    <property type="entry name" value="ResIII"/>
    <property type="match status" value="1"/>
</dbReference>
<organism evidence="4 5">
    <name type="scientific">Dasania phycosphaerae</name>
    <dbReference type="NCBI Taxonomy" id="2950436"/>
    <lineage>
        <taxon>Bacteria</taxon>
        <taxon>Pseudomonadati</taxon>
        <taxon>Pseudomonadota</taxon>
        <taxon>Gammaproteobacteria</taxon>
        <taxon>Cellvibrionales</taxon>
        <taxon>Spongiibacteraceae</taxon>
        <taxon>Dasania</taxon>
    </lineage>
</organism>
<keyword evidence="4" id="KW-0378">Hydrolase</keyword>
<dbReference type="GO" id="GO:0005524">
    <property type="term" value="F:ATP binding"/>
    <property type="evidence" value="ECO:0007669"/>
    <property type="project" value="InterPro"/>
</dbReference>
<evidence type="ECO:0000256" key="1">
    <source>
        <dbReference type="SAM" id="MobiDB-lite"/>
    </source>
</evidence>
<feature type="domain" description="Helicase ATP-binding" evidence="2">
    <location>
        <begin position="243"/>
        <end position="410"/>
    </location>
</feature>
<dbReference type="InterPro" id="IPR027417">
    <property type="entry name" value="P-loop_NTPase"/>
</dbReference>
<feature type="compositionally biased region" description="Polar residues" evidence="1">
    <location>
        <begin position="1"/>
        <end position="19"/>
    </location>
</feature>
<feature type="region of interest" description="Disordered" evidence="1">
    <location>
        <begin position="1"/>
        <end position="31"/>
    </location>
</feature>
<proteinExistence type="predicted"/>
<accession>A0A9J6RJ37</accession>
<keyword evidence="4" id="KW-0347">Helicase</keyword>
<evidence type="ECO:0000313" key="5">
    <source>
        <dbReference type="Proteomes" id="UP001069090"/>
    </source>
</evidence>
<keyword evidence="4" id="KW-0547">Nucleotide-binding</keyword>
<feature type="region of interest" description="Disordered" evidence="1">
    <location>
        <begin position="635"/>
        <end position="671"/>
    </location>
</feature>
<keyword evidence="5" id="KW-1185">Reference proteome</keyword>
<dbReference type="AlphaFoldDB" id="A0A9J6RJ37"/>
<dbReference type="InterPro" id="IPR006935">
    <property type="entry name" value="Helicase/UvrB_N"/>
</dbReference>
<dbReference type="PANTHER" id="PTHR47396:SF1">
    <property type="entry name" value="ATP-DEPENDENT HELICASE IRC3-RELATED"/>
    <property type="match status" value="1"/>
</dbReference>
<dbReference type="Proteomes" id="UP001069090">
    <property type="component" value="Unassembled WGS sequence"/>
</dbReference>
<dbReference type="GO" id="GO:0003677">
    <property type="term" value="F:DNA binding"/>
    <property type="evidence" value="ECO:0007669"/>
    <property type="project" value="InterPro"/>
</dbReference>
<dbReference type="Pfam" id="PF08463">
    <property type="entry name" value="EcoEI_R_C"/>
    <property type="match status" value="1"/>
</dbReference>
<dbReference type="InterPro" id="IPR050742">
    <property type="entry name" value="Helicase_Restrict-Modif_Enz"/>
</dbReference>
<gene>
    <name evidence="4" type="ORF">O0V09_04200</name>
</gene>
<feature type="compositionally biased region" description="Acidic residues" evidence="1">
    <location>
        <begin position="635"/>
        <end position="656"/>
    </location>
</feature>
<dbReference type="InterPro" id="IPR013670">
    <property type="entry name" value="EcoEI_R_C_dom"/>
</dbReference>
<dbReference type="SUPFAM" id="SSF52540">
    <property type="entry name" value="P-loop containing nucleoside triphosphate hydrolases"/>
    <property type="match status" value="2"/>
</dbReference>
<dbReference type="Gene3D" id="3.90.1570.30">
    <property type="match status" value="1"/>
</dbReference>
<evidence type="ECO:0000313" key="4">
    <source>
        <dbReference type="EMBL" id="MCZ0864385.1"/>
    </source>
</evidence>
<dbReference type="GO" id="GO:0016787">
    <property type="term" value="F:hydrolase activity"/>
    <property type="evidence" value="ECO:0007669"/>
    <property type="project" value="InterPro"/>
</dbReference>
<reference evidence="4 5" key="1">
    <citation type="submission" date="2022-12" db="EMBL/GenBank/DDBJ databases">
        <title>Dasania phycosphaerae sp. nov., isolated from particulate material of the south coast of Korea.</title>
        <authorList>
            <person name="Jiang Y."/>
        </authorList>
    </citation>
    <scope>NUCLEOTIDE SEQUENCE [LARGE SCALE GENOMIC DNA]</scope>
    <source>
        <strain evidence="4 5">GY-19</strain>
    </source>
</reference>
<dbReference type="Pfam" id="PF00271">
    <property type="entry name" value="Helicase_C"/>
    <property type="match status" value="1"/>
</dbReference>
<evidence type="ECO:0000259" key="2">
    <source>
        <dbReference type="PROSITE" id="PS51192"/>
    </source>
</evidence>
<dbReference type="InterPro" id="IPR001650">
    <property type="entry name" value="Helicase_C-like"/>
</dbReference>
<name>A0A9J6RJ37_9GAMM</name>
<keyword evidence="4" id="KW-0067">ATP-binding</keyword>
<protein>
    <submittedName>
        <fullName evidence="4">DEAD/DEAH box helicase family protein</fullName>
    </submittedName>
</protein>
<dbReference type="CDD" id="cd18032">
    <property type="entry name" value="DEXHc_RE_I_III_res"/>
    <property type="match status" value="1"/>
</dbReference>
<dbReference type="NCBIfam" id="NF046051">
    <property type="entry name" value="restrict_EcoAI"/>
    <property type="match status" value="1"/>
</dbReference>
<dbReference type="CDD" id="cd18799">
    <property type="entry name" value="SF2_C_EcoAI-like"/>
    <property type="match status" value="1"/>
</dbReference>
<dbReference type="InterPro" id="IPR014001">
    <property type="entry name" value="Helicase_ATP-bd"/>
</dbReference>
<dbReference type="PANTHER" id="PTHR47396">
    <property type="entry name" value="TYPE I RESTRICTION ENZYME ECOKI R PROTEIN"/>
    <property type="match status" value="1"/>
</dbReference>
<dbReference type="PROSITE" id="PS51192">
    <property type="entry name" value="HELICASE_ATP_BIND_1"/>
    <property type="match status" value="1"/>
</dbReference>
<dbReference type="Gene3D" id="3.40.50.300">
    <property type="entry name" value="P-loop containing nucleotide triphosphate hydrolases"/>
    <property type="match status" value="2"/>
</dbReference>
<dbReference type="GO" id="GO:0006304">
    <property type="term" value="P:DNA modification"/>
    <property type="evidence" value="ECO:0007669"/>
    <property type="project" value="InterPro"/>
</dbReference>
<dbReference type="GO" id="GO:0004386">
    <property type="term" value="F:helicase activity"/>
    <property type="evidence" value="ECO:0007669"/>
    <property type="project" value="UniProtKB-KW"/>
</dbReference>
<dbReference type="PROSITE" id="PS51194">
    <property type="entry name" value="HELICASE_CTER"/>
    <property type="match status" value="1"/>
</dbReference>
<dbReference type="RefSeq" id="WP_258330542.1">
    <property type="nucleotide sequence ID" value="NZ_JAPTGG010000003.1"/>
</dbReference>
<feature type="compositionally biased region" description="Basic and acidic residues" evidence="1">
    <location>
        <begin position="51"/>
        <end position="69"/>
    </location>
</feature>
<comment type="caution">
    <text evidence="4">The sequence shown here is derived from an EMBL/GenBank/DDBJ whole genome shotgun (WGS) entry which is preliminary data.</text>
</comment>
<feature type="domain" description="Helicase C-terminal" evidence="3">
    <location>
        <begin position="479"/>
        <end position="648"/>
    </location>
</feature>
<dbReference type="EMBL" id="JAPTGG010000003">
    <property type="protein sequence ID" value="MCZ0864385.1"/>
    <property type="molecule type" value="Genomic_DNA"/>
</dbReference>
<dbReference type="GO" id="GO:0005829">
    <property type="term" value="C:cytosol"/>
    <property type="evidence" value="ECO:0007669"/>
    <property type="project" value="TreeGrafter"/>
</dbReference>
<dbReference type="SMART" id="SM00487">
    <property type="entry name" value="DEXDc"/>
    <property type="match status" value="1"/>
</dbReference>
<evidence type="ECO:0000259" key="3">
    <source>
        <dbReference type="PROSITE" id="PS51194"/>
    </source>
</evidence>